<keyword evidence="3" id="KW-1185">Reference proteome</keyword>
<dbReference type="RefSeq" id="WP_027940593.1">
    <property type="nucleotide sequence ID" value="NZ_BSTI01000033.1"/>
</dbReference>
<dbReference type="EMBL" id="BSTI01000033">
    <property type="protein sequence ID" value="GLY71269.1"/>
    <property type="molecule type" value="Genomic_DNA"/>
</dbReference>
<dbReference type="AlphaFoldDB" id="A0A9W6R8G0"/>
<sequence>MGLLRCTDETSSPADPRPAAPEPAWAGLVEPDRCWRLPVAPSALLTPPYDATVARWLTETATVADLADLEAGQ</sequence>
<dbReference type="Proteomes" id="UP001165136">
    <property type="component" value="Unassembled WGS sequence"/>
</dbReference>
<comment type="caution">
    <text evidence="2">The sequence shown here is derived from an EMBL/GenBank/DDBJ whole genome shotgun (WGS) entry which is preliminary data.</text>
</comment>
<protein>
    <submittedName>
        <fullName evidence="2">Uncharacterized protein</fullName>
    </submittedName>
</protein>
<gene>
    <name evidence="2" type="ORF">Atai01_78880</name>
</gene>
<proteinExistence type="predicted"/>
<evidence type="ECO:0000313" key="3">
    <source>
        <dbReference type="Proteomes" id="UP001165136"/>
    </source>
</evidence>
<organism evidence="2 3">
    <name type="scientific">Amycolatopsis taiwanensis</name>
    <dbReference type="NCBI Taxonomy" id="342230"/>
    <lineage>
        <taxon>Bacteria</taxon>
        <taxon>Bacillati</taxon>
        <taxon>Actinomycetota</taxon>
        <taxon>Actinomycetes</taxon>
        <taxon>Pseudonocardiales</taxon>
        <taxon>Pseudonocardiaceae</taxon>
        <taxon>Amycolatopsis</taxon>
    </lineage>
</organism>
<evidence type="ECO:0000256" key="1">
    <source>
        <dbReference type="SAM" id="MobiDB-lite"/>
    </source>
</evidence>
<reference evidence="2" key="1">
    <citation type="submission" date="2023-03" db="EMBL/GenBank/DDBJ databases">
        <title>Amycolatopsis taiwanensis NBRC 103393.</title>
        <authorList>
            <person name="Ichikawa N."/>
            <person name="Sato H."/>
            <person name="Tonouchi N."/>
        </authorList>
    </citation>
    <scope>NUCLEOTIDE SEQUENCE</scope>
    <source>
        <strain evidence="2">NBRC 103393</strain>
    </source>
</reference>
<name>A0A9W6R8G0_9PSEU</name>
<feature type="region of interest" description="Disordered" evidence="1">
    <location>
        <begin position="1"/>
        <end position="24"/>
    </location>
</feature>
<evidence type="ECO:0000313" key="2">
    <source>
        <dbReference type="EMBL" id="GLY71269.1"/>
    </source>
</evidence>
<accession>A0A9W6R8G0</accession>